<evidence type="ECO:0000259" key="3">
    <source>
        <dbReference type="Pfam" id="PF13229"/>
    </source>
</evidence>
<dbReference type="InterPro" id="IPR039448">
    <property type="entry name" value="Beta_helix"/>
</dbReference>
<feature type="signal peptide" evidence="2">
    <location>
        <begin position="1"/>
        <end position="26"/>
    </location>
</feature>
<evidence type="ECO:0000256" key="1">
    <source>
        <dbReference type="SAM" id="MobiDB-lite"/>
    </source>
</evidence>
<dbReference type="InterPro" id="IPR012334">
    <property type="entry name" value="Pectin_lyas_fold"/>
</dbReference>
<evidence type="ECO:0000256" key="2">
    <source>
        <dbReference type="SAM" id="SignalP"/>
    </source>
</evidence>
<protein>
    <recommendedName>
        <fullName evidence="3">Right handed beta helix domain-containing protein</fullName>
    </recommendedName>
</protein>
<dbReference type="OrthoDB" id="5113607at2"/>
<dbReference type="SUPFAM" id="SSF51126">
    <property type="entry name" value="Pectin lyase-like"/>
    <property type="match status" value="1"/>
</dbReference>
<dbReference type="SMART" id="SM00710">
    <property type="entry name" value="PbH1"/>
    <property type="match status" value="4"/>
</dbReference>
<sequence length="386" mass="41324">MIRRSPRGVLAVAAIAALLLSGCTTTLPERNDDGTVRSIYVSPDGSGGECTEESPCAFSSGIDAAQAGAEILVLPGEYPDMQVRAPGSYSSYEENVVVRPVDPASVVMGKIETFAPNITWRDFQLGSVFYVKPDGHGTRLEKVHQNGSGTFLKSSDITVVDSVFENGASLDGLQIAGAENVLVENSIVRNYNQSGEKDYHADCVQIFDSKNVVLRGNYLGNCYNASIIFSGGAQKGLSDVLIEGNFVQGCRDKNDTCAYGTLIDLREPSATRVTLRNNTMLGGSVRISPLPELVVDRNVFDYLSNCDTPMTNSIVQQWNRGNCETPDAIGHDGNRQGEVQVADRYAGDFTLTDTESARIQPVGDWGPAPLAHDGSPMDPTLAGASN</sequence>
<evidence type="ECO:0000313" key="5">
    <source>
        <dbReference type="Proteomes" id="UP000244893"/>
    </source>
</evidence>
<keyword evidence="5" id="KW-1185">Reference proteome</keyword>
<dbReference type="EMBL" id="QEOP01000001">
    <property type="protein sequence ID" value="PVZ95905.1"/>
    <property type="molecule type" value="Genomic_DNA"/>
</dbReference>
<dbReference type="Gene3D" id="2.160.20.10">
    <property type="entry name" value="Single-stranded right-handed beta-helix, Pectin lyase-like"/>
    <property type="match status" value="1"/>
</dbReference>
<name>A0A2V1HTJ1_9MICO</name>
<accession>A0A2V1HTJ1</accession>
<comment type="caution">
    <text evidence="4">The sequence shown here is derived from an EMBL/GenBank/DDBJ whole genome shotgun (WGS) entry which is preliminary data.</text>
</comment>
<evidence type="ECO:0000313" key="4">
    <source>
        <dbReference type="EMBL" id="PVZ95905.1"/>
    </source>
</evidence>
<feature type="chain" id="PRO_5038383263" description="Right handed beta helix domain-containing protein" evidence="2">
    <location>
        <begin position="27"/>
        <end position="386"/>
    </location>
</feature>
<reference evidence="4 5" key="1">
    <citation type="submission" date="2018-05" db="EMBL/GenBank/DDBJ databases">
        <title>Amnibacterium sp. M8JJ-5, whole genome shotgun sequence.</title>
        <authorList>
            <person name="Tuo L."/>
        </authorList>
    </citation>
    <scope>NUCLEOTIDE SEQUENCE [LARGE SCALE GENOMIC DNA]</scope>
    <source>
        <strain evidence="4 5">M8JJ-5</strain>
    </source>
</reference>
<proteinExistence type="predicted"/>
<dbReference type="Proteomes" id="UP000244893">
    <property type="component" value="Unassembled WGS sequence"/>
</dbReference>
<feature type="region of interest" description="Disordered" evidence="1">
    <location>
        <begin position="359"/>
        <end position="386"/>
    </location>
</feature>
<dbReference type="AlphaFoldDB" id="A0A2V1HTJ1"/>
<dbReference type="RefSeq" id="WP_116755639.1">
    <property type="nucleotide sequence ID" value="NZ_JBHUEX010000001.1"/>
</dbReference>
<organism evidence="4 5">
    <name type="scientific">Amnibacterium flavum</name>
    <dbReference type="NCBI Taxonomy" id="2173173"/>
    <lineage>
        <taxon>Bacteria</taxon>
        <taxon>Bacillati</taxon>
        <taxon>Actinomycetota</taxon>
        <taxon>Actinomycetes</taxon>
        <taxon>Micrococcales</taxon>
        <taxon>Microbacteriaceae</taxon>
        <taxon>Amnibacterium</taxon>
    </lineage>
</organism>
<dbReference type="InterPro" id="IPR006626">
    <property type="entry name" value="PbH1"/>
</dbReference>
<feature type="domain" description="Right handed beta helix" evidence="3">
    <location>
        <begin position="142"/>
        <end position="280"/>
    </location>
</feature>
<dbReference type="Pfam" id="PF13229">
    <property type="entry name" value="Beta_helix"/>
    <property type="match status" value="1"/>
</dbReference>
<dbReference type="InterPro" id="IPR011050">
    <property type="entry name" value="Pectin_lyase_fold/virulence"/>
</dbReference>
<gene>
    <name evidence="4" type="ORF">DDQ50_05415</name>
</gene>
<dbReference type="PROSITE" id="PS51257">
    <property type="entry name" value="PROKAR_LIPOPROTEIN"/>
    <property type="match status" value="1"/>
</dbReference>
<keyword evidence="2" id="KW-0732">Signal</keyword>